<dbReference type="AlphaFoldDB" id="A0A371JYT1"/>
<dbReference type="Pfam" id="PF10462">
    <property type="entry name" value="Peptidase_M66"/>
    <property type="match status" value="1"/>
</dbReference>
<dbReference type="InterPro" id="IPR051256">
    <property type="entry name" value="Dictomallein"/>
</dbReference>
<dbReference type="EMBL" id="QTSU01000003">
    <property type="protein sequence ID" value="RDZ26825.1"/>
    <property type="molecule type" value="Genomic_DNA"/>
</dbReference>
<evidence type="ECO:0000259" key="8">
    <source>
        <dbReference type="PROSITE" id="PS51694"/>
    </source>
</evidence>
<accession>A0A371JYT1</accession>
<dbReference type="InterPro" id="IPR019503">
    <property type="entry name" value="Peptidase_M66_dom"/>
</dbReference>
<keyword evidence="3 6" id="KW-0378">Hydrolase</keyword>
<dbReference type="SUPFAM" id="SSF55486">
    <property type="entry name" value="Metalloproteases ('zincins'), catalytic domain"/>
    <property type="match status" value="1"/>
</dbReference>
<evidence type="ECO:0000256" key="3">
    <source>
        <dbReference type="ARBA" id="ARBA00022801"/>
    </source>
</evidence>
<comment type="cofactor">
    <cofactor evidence="6">
        <name>Zn(2+)</name>
        <dbReference type="ChEBI" id="CHEBI:29105"/>
    </cofactor>
    <text evidence="6">Binds 1 zinc ion per subunit.</text>
</comment>
<dbReference type="PANTHER" id="PTHR39540">
    <property type="match status" value="1"/>
</dbReference>
<comment type="caution">
    <text evidence="9">The sequence shown here is derived from an EMBL/GenBank/DDBJ whole genome shotgun (WGS) entry which is preliminary data.</text>
</comment>
<evidence type="ECO:0000256" key="2">
    <source>
        <dbReference type="ARBA" id="ARBA00022723"/>
    </source>
</evidence>
<evidence type="ECO:0000256" key="5">
    <source>
        <dbReference type="ARBA" id="ARBA00023049"/>
    </source>
</evidence>
<dbReference type="Proteomes" id="UP000264492">
    <property type="component" value="Unassembled WGS sequence"/>
</dbReference>
<evidence type="ECO:0000256" key="6">
    <source>
        <dbReference type="PROSITE-ProRule" id="PRU01031"/>
    </source>
</evidence>
<feature type="binding site" evidence="6">
    <location>
        <position position="271"/>
    </location>
    <ligand>
        <name>Zn(2+)</name>
        <dbReference type="ChEBI" id="CHEBI:29105"/>
        <note>catalytic</note>
    </ligand>
</feature>
<keyword evidence="1 6" id="KW-0645">Protease</keyword>
<feature type="domain" description="Peptidase M66" evidence="8">
    <location>
        <begin position="112"/>
        <end position="381"/>
    </location>
</feature>
<keyword evidence="4 6" id="KW-0862">Zinc</keyword>
<evidence type="ECO:0000313" key="9">
    <source>
        <dbReference type="EMBL" id="RDZ26825.1"/>
    </source>
</evidence>
<feature type="binding site" evidence="6">
    <location>
        <position position="277"/>
    </location>
    <ligand>
        <name>Zn(2+)</name>
        <dbReference type="ChEBI" id="CHEBI:29105"/>
        <note>catalytic</note>
    </ligand>
</feature>
<dbReference type="GO" id="GO:0006508">
    <property type="term" value="P:proteolysis"/>
    <property type="evidence" value="ECO:0007669"/>
    <property type="project" value="UniProtKB-UniRule"/>
</dbReference>
<organism evidence="9 10">
    <name type="scientific">Lysobacter silvisoli</name>
    <dbReference type="NCBI Taxonomy" id="2293254"/>
    <lineage>
        <taxon>Bacteria</taxon>
        <taxon>Pseudomonadati</taxon>
        <taxon>Pseudomonadota</taxon>
        <taxon>Gammaproteobacteria</taxon>
        <taxon>Lysobacterales</taxon>
        <taxon>Lysobacteraceae</taxon>
        <taxon>Lysobacter</taxon>
    </lineage>
</organism>
<feature type="compositionally biased region" description="Basic and acidic residues" evidence="7">
    <location>
        <begin position="647"/>
        <end position="662"/>
    </location>
</feature>
<dbReference type="PROSITE" id="PS51694">
    <property type="entry name" value="PEPTIDASE_M66"/>
    <property type="match status" value="1"/>
</dbReference>
<proteinExistence type="predicted"/>
<keyword evidence="2 6" id="KW-0479">Metal-binding</keyword>
<keyword evidence="10" id="KW-1185">Reference proteome</keyword>
<feature type="binding site" evidence="6">
    <location>
        <position position="267"/>
    </location>
    <ligand>
        <name>Zn(2+)</name>
        <dbReference type="ChEBI" id="CHEBI:29105"/>
        <note>catalytic</note>
    </ligand>
</feature>
<dbReference type="PANTHER" id="PTHR39540:SF1">
    <property type="entry name" value="DICTOMALLEIN-1-RELATED"/>
    <property type="match status" value="1"/>
</dbReference>
<dbReference type="GO" id="GO:0004222">
    <property type="term" value="F:metalloendopeptidase activity"/>
    <property type="evidence" value="ECO:0007669"/>
    <property type="project" value="UniProtKB-UniRule"/>
</dbReference>
<evidence type="ECO:0000256" key="7">
    <source>
        <dbReference type="SAM" id="MobiDB-lite"/>
    </source>
</evidence>
<protein>
    <submittedName>
        <fullName evidence="9">Peptidase M66</fullName>
    </submittedName>
</protein>
<feature type="region of interest" description="Disordered" evidence="7">
    <location>
        <begin position="634"/>
        <end position="668"/>
    </location>
</feature>
<sequence length="668" mass="71484">MHLAQTHVVPEAGLQWTLANAKEELHAVGNRETLVLIKLAADNAINPKIEGWRDGQRLGAIALTTSLPATEAAGPAPPYGSLSATLPASWLAPGLQLRAIADNYAAGAFRSPSIGADSPVTLRVLPFYLFGANELNSIPLATTAVPDAATVDELYAKWPVASVIAQNHPARLAQWPLLVVGPNGGRPAYVARNTNQEQAGYEFMGAVLDVLGGLLHANGESDGPVQYYAPLIMFDASGVYRSPGGGLGTVGGDTGVGDHHYRGIFVHEQGHAMGLPHQDDGHKGGRYPYLAGSLNGSAWGYDSVRKQFLGPFVPSTASRYANCRGDTFAGTPRQLDAQGRCIKQDPMQSGSGDEAAGYRFATFSDYSTAMMQRHFEGVARNDDQGRRVYDGGSIVADAAFPGGYKRWDSLDRRWVNVERITVDKGLYGLDGGLPLQRDVPVHAIAITYSLAGTPEVSQIYPVLSHRGNLLRTIDPTDAAQRASIVPNTGPVPWYCHASGCDYSLRVTYADGRVRHVLLQGGFRSWWGPTTAPPASASDPKDDDSFRTWVINVPGDAMLRKVELLDTPRAWEGLPANPTALAVREHIEMRDTPYRGQGVPIAPGAPVAMRAQAASMGAAEATCTELATVAAPRSALPAPLCPGGPVRPESESRPPLYDMRDSLPRLLRR</sequence>
<evidence type="ECO:0000313" key="10">
    <source>
        <dbReference type="Proteomes" id="UP000264492"/>
    </source>
</evidence>
<name>A0A371JYT1_9GAMM</name>
<dbReference type="GO" id="GO:0046872">
    <property type="term" value="F:metal ion binding"/>
    <property type="evidence" value="ECO:0007669"/>
    <property type="project" value="UniProtKB-UniRule"/>
</dbReference>
<feature type="active site" evidence="6">
    <location>
        <position position="268"/>
    </location>
</feature>
<keyword evidence="5 6" id="KW-0482">Metalloprotease</keyword>
<reference evidence="9 10" key="1">
    <citation type="submission" date="2018-08" db="EMBL/GenBank/DDBJ databases">
        <title>Lysobacter sp. zong2l5, whole genome shotgun sequence.</title>
        <authorList>
            <person name="Zhang X."/>
            <person name="Feng G."/>
            <person name="Zhu H."/>
        </authorList>
    </citation>
    <scope>NUCLEOTIDE SEQUENCE [LARGE SCALE GENOMIC DNA]</scope>
    <source>
        <strain evidence="10">zong2l5</strain>
    </source>
</reference>
<evidence type="ECO:0000256" key="4">
    <source>
        <dbReference type="ARBA" id="ARBA00022833"/>
    </source>
</evidence>
<gene>
    <name evidence="9" type="ORF">DX914_15855</name>
</gene>
<evidence type="ECO:0000256" key="1">
    <source>
        <dbReference type="ARBA" id="ARBA00022670"/>
    </source>
</evidence>